<name>G2Y644_BOTF4</name>
<reference evidence="3" key="1">
    <citation type="journal article" date="2011" name="PLoS Genet.">
        <title>Genomic analysis of the necrotrophic fungal pathogens Sclerotinia sclerotiorum and Botrytis cinerea.</title>
        <authorList>
            <person name="Amselem J."/>
            <person name="Cuomo C.A."/>
            <person name="van Kan J.A."/>
            <person name="Viaud M."/>
            <person name="Benito E.P."/>
            <person name="Couloux A."/>
            <person name="Coutinho P.M."/>
            <person name="de Vries R.P."/>
            <person name="Dyer P.S."/>
            <person name="Fillinger S."/>
            <person name="Fournier E."/>
            <person name="Gout L."/>
            <person name="Hahn M."/>
            <person name="Kohn L."/>
            <person name="Lapalu N."/>
            <person name="Plummer K.M."/>
            <person name="Pradier J.M."/>
            <person name="Quevillon E."/>
            <person name="Sharon A."/>
            <person name="Simon A."/>
            <person name="ten Have A."/>
            <person name="Tudzynski B."/>
            <person name="Tudzynski P."/>
            <person name="Wincker P."/>
            <person name="Andrew M."/>
            <person name="Anthouard V."/>
            <person name="Beever R.E."/>
            <person name="Beffa R."/>
            <person name="Benoit I."/>
            <person name="Bouzid O."/>
            <person name="Brault B."/>
            <person name="Chen Z."/>
            <person name="Choquer M."/>
            <person name="Collemare J."/>
            <person name="Cotton P."/>
            <person name="Danchin E.G."/>
            <person name="Da Silva C."/>
            <person name="Gautier A."/>
            <person name="Giraud C."/>
            <person name="Giraud T."/>
            <person name="Gonzalez C."/>
            <person name="Grossetete S."/>
            <person name="Guldener U."/>
            <person name="Henrissat B."/>
            <person name="Howlett B.J."/>
            <person name="Kodira C."/>
            <person name="Kretschmer M."/>
            <person name="Lappartient A."/>
            <person name="Leroch M."/>
            <person name="Levis C."/>
            <person name="Mauceli E."/>
            <person name="Neuveglise C."/>
            <person name="Oeser B."/>
            <person name="Pearson M."/>
            <person name="Poulain J."/>
            <person name="Poussereau N."/>
            <person name="Quesneville H."/>
            <person name="Rascle C."/>
            <person name="Schumacher J."/>
            <person name="Segurens B."/>
            <person name="Sexton A."/>
            <person name="Silva E."/>
            <person name="Sirven C."/>
            <person name="Soanes D.M."/>
            <person name="Talbot N.J."/>
            <person name="Templeton M."/>
            <person name="Yandava C."/>
            <person name="Yarden O."/>
            <person name="Zeng Q."/>
            <person name="Rollins J.A."/>
            <person name="Lebrun M.H."/>
            <person name="Dickman M."/>
        </authorList>
    </citation>
    <scope>NUCLEOTIDE SEQUENCE [LARGE SCALE GENOMIC DNA]</scope>
    <source>
        <strain evidence="3">T4</strain>
    </source>
</reference>
<proteinExistence type="predicted"/>
<evidence type="ECO:0000313" key="2">
    <source>
        <dbReference type="EMBL" id="CCD48096.1"/>
    </source>
</evidence>
<sequence length="54" mass="6283">MTSSWSCSIWGVFRCLMKLLRRAFLTYSLFRIQGTALLFESKRFAEKVLPHAIA</sequence>
<protein>
    <submittedName>
        <fullName evidence="2">Uncharacterized protein</fullName>
    </submittedName>
</protein>
<dbReference type="EMBL" id="FQ790291">
    <property type="protein sequence ID" value="CCD48096.1"/>
    <property type="molecule type" value="Genomic_DNA"/>
</dbReference>
<organism evidence="2 3">
    <name type="scientific">Botryotinia fuckeliana (strain T4)</name>
    <name type="common">Noble rot fungus</name>
    <name type="synonym">Botrytis cinerea</name>
    <dbReference type="NCBI Taxonomy" id="999810"/>
    <lineage>
        <taxon>Eukaryota</taxon>
        <taxon>Fungi</taxon>
        <taxon>Dikarya</taxon>
        <taxon>Ascomycota</taxon>
        <taxon>Pezizomycotina</taxon>
        <taxon>Leotiomycetes</taxon>
        <taxon>Helotiales</taxon>
        <taxon>Sclerotiniaceae</taxon>
        <taxon>Botrytis</taxon>
    </lineage>
</organism>
<dbReference type="AlphaFoldDB" id="G2Y644"/>
<keyword evidence="1" id="KW-0732">Signal</keyword>
<feature type="signal peptide" evidence="1">
    <location>
        <begin position="1"/>
        <end position="22"/>
    </location>
</feature>
<accession>G2Y644</accession>
<dbReference type="Proteomes" id="UP000008177">
    <property type="component" value="Unplaced contigs"/>
</dbReference>
<evidence type="ECO:0000256" key="1">
    <source>
        <dbReference type="SAM" id="SignalP"/>
    </source>
</evidence>
<gene>
    <name evidence="2" type="ORF">BofuT4_uP111090.1</name>
</gene>
<evidence type="ECO:0000313" key="3">
    <source>
        <dbReference type="Proteomes" id="UP000008177"/>
    </source>
</evidence>
<dbReference type="HOGENOM" id="CLU_3050064_0_0_1"/>
<dbReference type="InParanoid" id="G2Y644"/>
<feature type="chain" id="PRO_5003440508" evidence="1">
    <location>
        <begin position="23"/>
        <end position="54"/>
    </location>
</feature>